<keyword evidence="1" id="KW-1133">Transmembrane helix</keyword>
<dbReference type="InterPro" id="IPR036927">
    <property type="entry name" value="Cyt_c_oxase-like_su1_sf"/>
</dbReference>
<dbReference type="Proteomes" id="UP000094112">
    <property type="component" value="Unassembled WGS sequence"/>
</dbReference>
<evidence type="ECO:0000313" key="3">
    <source>
        <dbReference type="EMBL" id="ODQ60722.1"/>
    </source>
</evidence>
<sequence length="427" mass="49173">FHPNISHLRFKLLLNYLKIWFYLCSLVIVVFSIYWGALYDRESHLKNLTSLVIVEDTRVGDIDGLIGQELTNLMRSAQFNSRAGWRIYQGDEIYQDGLFTRGENISEKLLEKVHHRKYWSAVHIYPNATYNQYQSYKNAQVDKRPAVEFIYESARDITNMKPYVVTPFQQLEEAFQSNYAPVAQQLISNLTQDEKLNLINSESITTPPNFIFNDYRPYTNNTLLAPLQVGLIYLIIISFFLFNFFVETHKILLPHLKMPQYILYRFLGNQLSYLVLSLFIGAVSAIFQIDFTVAFGKAGFVVYWFSTYLTMSAVGGASENMAMLIFTYNPPFVGFWLISWVILNVSPSFSPMALTSHFYRYGYMMPIHSSNEITKVIFLDIWKGQLGLYYGLLVVWVVVNALLNPLVLKHCGKIMAKRAQAAAAAAK</sequence>
<dbReference type="RefSeq" id="XP_019039929.1">
    <property type="nucleotide sequence ID" value="XM_019181557.1"/>
</dbReference>
<organism evidence="3 4">
    <name type="scientific">Wickerhamomyces anomalus (strain ATCC 58044 / CBS 1984 / NCYC 433 / NRRL Y-366-8)</name>
    <name type="common">Yeast</name>
    <name type="synonym">Hansenula anomala</name>
    <dbReference type="NCBI Taxonomy" id="683960"/>
    <lineage>
        <taxon>Eukaryota</taxon>
        <taxon>Fungi</taxon>
        <taxon>Dikarya</taxon>
        <taxon>Ascomycota</taxon>
        <taxon>Saccharomycotina</taxon>
        <taxon>Saccharomycetes</taxon>
        <taxon>Phaffomycetales</taxon>
        <taxon>Wickerhamomycetaceae</taxon>
        <taxon>Wickerhamomyces</taxon>
    </lineage>
</organism>
<keyword evidence="4" id="KW-1185">Reference proteome</keyword>
<proteinExistence type="predicted"/>
<protein>
    <recommendedName>
        <fullName evidence="2">DUF3533 domain-containing protein</fullName>
    </recommendedName>
</protein>
<feature type="transmembrane region" description="Helical" evidence="1">
    <location>
        <begin position="388"/>
        <end position="408"/>
    </location>
</feature>
<dbReference type="GO" id="GO:0016020">
    <property type="term" value="C:membrane"/>
    <property type="evidence" value="ECO:0007669"/>
    <property type="project" value="TreeGrafter"/>
</dbReference>
<dbReference type="InterPro" id="IPR053001">
    <property type="entry name" value="MNNG_permease-like"/>
</dbReference>
<dbReference type="AlphaFoldDB" id="A0A1E3P6Y5"/>
<dbReference type="OrthoDB" id="2140105at2759"/>
<keyword evidence="1" id="KW-0472">Membrane</keyword>
<feature type="transmembrane region" description="Helical" evidence="1">
    <location>
        <begin position="20"/>
        <end position="39"/>
    </location>
</feature>
<feature type="transmembrane region" description="Helical" evidence="1">
    <location>
        <begin position="266"/>
        <end position="287"/>
    </location>
</feature>
<gene>
    <name evidence="3" type="ORF">WICANDRAFT_28940</name>
</gene>
<feature type="non-terminal residue" evidence="3">
    <location>
        <position position="1"/>
    </location>
</feature>
<dbReference type="PANTHER" id="PTHR34814">
    <property type="entry name" value="NITROSOGUANIDINE RESISTANCE PROTEIN SNG1"/>
    <property type="match status" value="1"/>
</dbReference>
<dbReference type="InterPro" id="IPR022703">
    <property type="entry name" value="DUF3533"/>
</dbReference>
<evidence type="ECO:0000313" key="4">
    <source>
        <dbReference type="Proteomes" id="UP000094112"/>
    </source>
</evidence>
<dbReference type="GeneID" id="30198803"/>
<dbReference type="STRING" id="683960.A0A1E3P6Y5"/>
<reference evidence="3 4" key="1">
    <citation type="journal article" date="2016" name="Proc. Natl. Acad. Sci. U.S.A.">
        <title>Comparative genomics of biotechnologically important yeasts.</title>
        <authorList>
            <person name="Riley R."/>
            <person name="Haridas S."/>
            <person name="Wolfe K.H."/>
            <person name="Lopes M.R."/>
            <person name="Hittinger C.T."/>
            <person name="Goeker M."/>
            <person name="Salamov A.A."/>
            <person name="Wisecaver J.H."/>
            <person name="Long T.M."/>
            <person name="Calvey C.H."/>
            <person name="Aerts A.L."/>
            <person name="Barry K.W."/>
            <person name="Choi C."/>
            <person name="Clum A."/>
            <person name="Coughlan A.Y."/>
            <person name="Deshpande S."/>
            <person name="Douglass A.P."/>
            <person name="Hanson S.J."/>
            <person name="Klenk H.-P."/>
            <person name="LaButti K.M."/>
            <person name="Lapidus A."/>
            <person name="Lindquist E.A."/>
            <person name="Lipzen A.M."/>
            <person name="Meier-Kolthoff J.P."/>
            <person name="Ohm R.A."/>
            <person name="Otillar R.P."/>
            <person name="Pangilinan J.L."/>
            <person name="Peng Y."/>
            <person name="Rokas A."/>
            <person name="Rosa C.A."/>
            <person name="Scheuner C."/>
            <person name="Sibirny A.A."/>
            <person name="Slot J.C."/>
            <person name="Stielow J.B."/>
            <person name="Sun H."/>
            <person name="Kurtzman C.P."/>
            <person name="Blackwell M."/>
            <person name="Grigoriev I.V."/>
            <person name="Jeffries T.W."/>
        </authorList>
    </citation>
    <scope>NUCLEOTIDE SEQUENCE [LARGE SCALE GENOMIC DNA]</scope>
    <source>
        <strain evidence="4">ATCC 58044 / CBS 1984 / NCYC 433 / NRRL Y-366-8</strain>
    </source>
</reference>
<feature type="transmembrane region" description="Helical" evidence="1">
    <location>
        <begin position="223"/>
        <end position="246"/>
    </location>
</feature>
<evidence type="ECO:0000259" key="2">
    <source>
        <dbReference type="Pfam" id="PF12051"/>
    </source>
</evidence>
<dbReference type="SUPFAM" id="SSF81442">
    <property type="entry name" value="Cytochrome c oxidase subunit I-like"/>
    <property type="match status" value="1"/>
</dbReference>
<evidence type="ECO:0000256" key="1">
    <source>
        <dbReference type="SAM" id="Phobius"/>
    </source>
</evidence>
<dbReference type="Pfam" id="PF12051">
    <property type="entry name" value="DUF3533"/>
    <property type="match status" value="1"/>
</dbReference>
<dbReference type="EMBL" id="KV454209">
    <property type="protein sequence ID" value="ODQ60722.1"/>
    <property type="molecule type" value="Genomic_DNA"/>
</dbReference>
<feature type="domain" description="DUF3533" evidence="2">
    <location>
        <begin position="21"/>
        <end position="401"/>
    </location>
</feature>
<accession>A0A1E3P6Y5</accession>
<name>A0A1E3P6Y5_WICAA</name>
<dbReference type="PANTHER" id="PTHR34814:SF1">
    <property type="entry name" value="NITROSOGUANIDINE RESISTANCE PROTEIN SNG1"/>
    <property type="match status" value="1"/>
</dbReference>
<dbReference type="GO" id="GO:0005739">
    <property type="term" value="C:mitochondrion"/>
    <property type="evidence" value="ECO:0007669"/>
    <property type="project" value="UniProtKB-ARBA"/>
</dbReference>
<keyword evidence="1" id="KW-0812">Transmembrane</keyword>